<dbReference type="Pfam" id="PF02733">
    <property type="entry name" value="Dak1"/>
    <property type="match status" value="1"/>
</dbReference>
<dbReference type="InterPro" id="IPR004006">
    <property type="entry name" value="DhaK_dom"/>
</dbReference>
<dbReference type="GO" id="GO:0005829">
    <property type="term" value="C:cytosol"/>
    <property type="evidence" value="ECO:0007669"/>
    <property type="project" value="TreeGrafter"/>
</dbReference>
<proteinExistence type="predicted"/>
<dbReference type="RefSeq" id="XP_062647269.1">
    <property type="nucleotide sequence ID" value="XM_062792870.1"/>
</dbReference>
<reference evidence="2" key="2">
    <citation type="submission" date="2023-05" db="EMBL/GenBank/DDBJ databases">
        <authorList>
            <consortium name="Lawrence Berkeley National Laboratory"/>
            <person name="Steindorff A."/>
            <person name="Hensen N."/>
            <person name="Bonometti L."/>
            <person name="Westerberg I."/>
            <person name="Brannstrom I.O."/>
            <person name="Guillou S."/>
            <person name="Cros-Aarteil S."/>
            <person name="Calhoun S."/>
            <person name="Haridas S."/>
            <person name="Kuo A."/>
            <person name="Mondo S."/>
            <person name="Pangilinan J."/>
            <person name="Riley R."/>
            <person name="Labutti K."/>
            <person name="Andreopoulos B."/>
            <person name="Lipzen A."/>
            <person name="Chen C."/>
            <person name="Yanf M."/>
            <person name="Daum C."/>
            <person name="Ng V."/>
            <person name="Clum A."/>
            <person name="Ohm R."/>
            <person name="Martin F."/>
            <person name="Silar P."/>
            <person name="Natvig D."/>
            <person name="Lalanne C."/>
            <person name="Gautier V."/>
            <person name="Ament-Velasquez S.L."/>
            <person name="Kruys A."/>
            <person name="Hutchinson M.I."/>
            <person name="Powell A.J."/>
            <person name="Barry K."/>
            <person name="Miller A.N."/>
            <person name="Grigoriev I.V."/>
            <person name="Debuchy R."/>
            <person name="Gladieux P."/>
            <person name="Thoren M.H."/>
            <person name="Johannesson H."/>
        </authorList>
    </citation>
    <scope>NUCLEOTIDE SEQUENCE</scope>
    <source>
        <strain evidence="2">CBS 731.68</strain>
    </source>
</reference>
<dbReference type="PANTHER" id="PTHR28629">
    <property type="entry name" value="TRIOKINASE/FMN CYCLASE"/>
    <property type="match status" value="1"/>
</dbReference>
<dbReference type="Proteomes" id="UP001302602">
    <property type="component" value="Unassembled WGS sequence"/>
</dbReference>
<dbReference type="PROSITE" id="PS51481">
    <property type="entry name" value="DHAK"/>
    <property type="match status" value="1"/>
</dbReference>
<dbReference type="GeneID" id="87829639"/>
<dbReference type="FunFam" id="3.40.50.10440:FF:000001">
    <property type="entry name" value="Dihydroxyacetone kinase, DhaK subunit"/>
    <property type="match status" value="1"/>
</dbReference>
<dbReference type="InterPro" id="IPR050861">
    <property type="entry name" value="Dihydroxyacetone_Kinase"/>
</dbReference>
<dbReference type="PANTHER" id="PTHR28629:SF4">
    <property type="entry name" value="TRIOKINASE_FMN CYCLASE"/>
    <property type="match status" value="1"/>
</dbReference>
<evidence type="ECO:0000259" key="1">
    <source>
        <dbReference type="PROSITE" id="PS51481"/>
    </source>
</evidence>
<protein>
    <submittedName>
        <fullName evidence="2">DAK1/DegV-like protein</fullName>
    </submittedName>
</protein>
<evidence type="ECO:0000313" key="2">
    <source>
        <dbReference type="EMBL" id="KAK4123498.1"/>
    </source>
</evidence>
<sequence length="220" mass="23341">MTIGKHFINDTDNLVVRLLRSLLVHDKSLRLIPEKKVLYRQLRTGERKVIVVSGGGSGHEPAHAGFVGEGMLDVAIAGNIFASPSAPQILAGIRAIDAPLGVLFITKNYTGDKLNFGLAAEQTKAEGRDVRIVFVQDDVSINGNELVGRRGLAGTVFVHKIAGAAAAKGLSLDEVTRVAQKTADSLSTVAVSLDRCSVPQRADQLGLDPDTVEYGMAKSS</sequence>
<comment type="caution">
    <text evidence="2">The sequence shown here is derived from an EMBL/GenBank/DDBJ whole genome shotgun (WGS) entry which is preliminary data.</text>
</comment>
<accession>A0AAN6TZC6</accession>
<feature type="domain" description="DhaK" evidence="1">
    <location>
        <begin position="10"/>
        <end position="220"/>
    </location>
</feature>
<dbReference type="GO" id="GO:0004371">
    <property type="term" value="F:glycerone kinase activity"/>
    <property type="evidence" value="ECO:0007669"/>
    <property type="project" value="InterPro"/>
</dbReference>
<organism evidence="2 3">
    <name type="scientific">Parathielavia appendiculata</name>
    <dbReference type="NCBI Taxonomy" id="2587402"/>
    <lineage>
        <taxon>Eukaryota</taxon>
        <taxon>Fungi</taxon>
        <taxon>Dikarya</taxon>
        <taxon>Ascomycota</taxon>
        <taxon>Pezizomycotina</taxon>
        <taxon>Sordariomycetes</taxon>
        <taxon>Sordariomycetidae</taxon>
        <taxon>Sordariales</taxon>
        <taxon>Chaetomiaceae</taxon>
        <taxon>Parathielavia</taxon>
    </lineage>
</organism>
<dbReference type="Gene3D" id="3.40.50.10440">
    <property type="entry name" value="Dihydroxyacetone kinase, domain 1"/>
    <property type="match status" value="1"/>
</dbReference>
<name>A0AAN6TZC6_9PEZI</name>
<reference evidence="2" key="1">
    <citation type="journal article" date="2023" name="Mol. Phylogenet. Evol.">
        <title>Genome-scale phylogeny and comparative genomics of the fungal order Sordariales.</title>
        <authorList>
            <person name="Hensen N."/>
            <person name="Bonometti L."/>
            <person name="Westerberg I."/>
            <person name="Brannstrom I.O."/>
            <person name="Guillou S."/>
            <person name="Cros-Aarteil S."/>
            <person name="Calhoun S."/>
            <person name="Haridas S."/>
            <person name="Kuo A."/>
            <person name="Mondo S."/>
            <person name="Pangilinan J."/>
            <person name="Riley R."/>
            <person name="LaButti K."/>
            <person name="Andreopoulos B."/>
            <person name="Lipzen A."/>
            <person name="Chen C."/>
            <person name="Yan M."/>
            <person name="Daum C."/>
            <person name="Ng V."/>
            <person name="Clum A."/>
            <person name="Steindorff A."/>
            <person name="Ohm R.A."/>
            <person name="Martin F."/>
            <person name="Silar P."/>
            <person name="Natvig D.O."/>
            <person name="Lalanne C."/>
            <person name="Gautier V."/>
            <person name="Ament-Velasquez S.L."/>
            <person name="Kruys A."/>
            <person name="Hutchinson M.I."/>
            <person name="Powell A.J."/>
            <person name="Barry K."/>
            <person name="Miller A.N."/>
            <person name="Grigoriev I.V."/>
            <person name="Debuchy R."/>
            <person name="Gladieux P."/>
            <person name="Hiltunen Thoren M."/>
            <person name="Johannesson H."/>
        </authorList>
    </citation>
    <scope>NUCLEOTIDE SEQUENCE</scope>
    <source>
        <strain evidence="2">CBS 731.68</strain>
    </source>
</reference>
<dbReference type="SUPFAM" id="SSF82549">
    <property type="entry name" value="DAK1/DegV-like"/>
    <property type="match status" value="1"/>
</dbReference>
<gene>
    <name evidence="2" type="ORF">N657DRAFT_645049</name>
</gene>
<keyword evidence="3" id="KW-1185">Reference proteome</keyword>
<dbReference type="AlphaFoldDB" id="A0AAN6TZC6"/>
<dbReference type="GO" id="GO:0019563">
    <property type="term" value="P:glycerol catabolic process"/>
    <property type="evidence" value="ECO:0007669"/>
    <property type="project" value="TreeGrafter"/>
</dbReference>
<dbReference type="EMBL" id="MU853228">
    <property type="protein sequence ID" value="KAK4123498.1"/>
    <property type="molecule type" value="Genomic_DNA"/>
</dbReference>
<evidence type="ECO:0000313" key="3">
    <source>
        <dbReference type="Proteomes" id="UP001302602"/>
    </source>
</evidence>